<gene>
    <name evidence="2" type="ORF">OHT53_00155</name>
</gene>
<dbReference type="Proteomes" id="UP001432071">
    <property type="component" value="Chromosome"/>
</dbReference>
<dbReference type="GeneID" id="93759334"/>
<organism evidence="2 3">
    <name type="scientific">Streptomyces bobili</name>
    <dbReference type="NCBI Taxonomy" id="67280"/>
    <lineage>
        <taxon>Bacteria</taxon>
        <taxon>Bacillati</taxon>
        <taxon>Actinomycetota</taxon>
        <taxon>Actinomycetes</taxon>
        <taxon>Kitasatosporales</taxon>
        <taxon>Streptomycetaceae</taxon>
        <taxon>Streptomyces</taxon>
    </lineage>
</organism>
<evidence type="ECO:0000313" key="3">
    <source>
        <dbReference type="Proteomes" id="UP001432071"/>
    </source>
</evidence>
<protein>
    <submittedName>
        <fullName evidence="2">Uncharacterized protein</fullName>
    </submittedName>
</protein>
<evidence type="ECO:0000256" key="1">
    <source>
        <dbReference type="SAM" id="MobiDB-lite"/>
    </source>
</evidence>
<accession>A0ABZ1QQP1</accession>
<reference evidence="2" key="1">
    <citation type="submission" date="2022-10" db="EMBL/GenBank/DDBJ databases">
        <title>The complete genomes of actinobacterial strains from the NBC collection.</title>
        <authorList>
            <person name="Joergensen T.S."/>
            <person name="Alvarez Arevalo M."/>
            <person name="Sterndorff E.B."/>
            <person name="Faurdal D."/>
            <person name="Vuksanovic O."/>
            <person name="Mourched A.-S."/>
            <person name="Charusanti P."/>
            <person name="Shaw S."/>
            <person name="Blin K."/>
            <person name="Weber T."/>
        </authorList>
    </citation>
    <scope>NUCLEOTIDE SEQUENCE</scope>
    <source>
        <strain evidence="2">NBC_00302</strain>
    </source>
</reference>
<sequence>MDRTAEVPSGEAPLAEVSSGQDRPAEPSSGQAEVSSGEDHRPGVDSDYAGDNGHGDDPTPQEE</sequence>
<dbReference type="RefSeq" id="WP_328733528.1">
    <property type="nucleotide sequence ID" value="NZ_CP108038.1"/>
</dbReference>
<name>A0ABZ1QQP1_9ACTN</name>
<feature type="region of interest" description="Disordered" evidence="1">
    <location>
        <begin position="1"/>
        <end position="63"/>
    </location>
</feature>
<dbReference type="EMBL" id="CP108038">
    <property type="protein sequence ID" value="WUN84632.1"/>
    <property type="molecule type" value="Genomic_DNA"/>
</dbReference>
<proteinExistence type="predicted"/>
<keyword evidence="3" id="KW-1185">Reference proteome</keyword>
<evidence type="ECO:0000313" key="2">
    <source>
        <dbReference type="EMBL" id="WUN84632.1"/>
    </source>
</evidence>